<dbReference type="PANTHER" id="PTHR37298:SF1">
    <property type="entry name" value="UPF0111 PROTEIN YKAA"/>
    <property type="match status" value="1"/>
</dbReference>
<accession>A0A7J5UTU8</accession>
<organism evidence="2 3">
    <name type="scientific">Georgenia thermotolerans</name>
    <dbReference type="NCBI Taxonomy" id="527326"/>
    <lineage>
        <taxon>Bacteria</taxon>
        <taxon>Bacillati</taxon>
        <taxon>Actinomycetota</taxon>
        <taxon>Actinomycetes</taxon>
        <taxon>Micrococcales</taxon>
        <taxon>Bogoriellaceae</taxon>
        <taxon>Georgenia</taxon>
    </lineage>
</organism>
<dbReference type="RefSeq" id="WP_152202616.1">
    <property type="nucleotide sequence ID" value="NZ_VUKF01000016.1"/>
</dbReference>
<dbReference type="Gene3D" id="1.20.58.220">
    <property type="entry name" value="Phosphate transport system protein phou homolog 2, domain 2"/>
    <property type="match status" value="1"/>
</dbReference>
<dbReference type="InterPro" id="IPR052912">
    <property type="entry name" value="UPF0111_domain"/>
</dbReference>
<keyword evidence="3" id="KW-1185">Reference proteome</keyword>
<name>A0A7J5UTU8_9MICO</name>
<dbReference type="Pfam" id="PF01865">
    <property type="entry name" value="PhoU_div"/>
    <property type="match status" value="1"/>
</dbReference>
<proteinExistence type="inferred from homology"/>
<dbReference type="InterPro" id="IPR018445">
    <property type="entry name" value="Put_Phosphate_transp_reg"/>
</dbReference>
<evidence type="ECO:0000256" key="1">
    <source>
        <dbReference type="ARBA" id="ARBA00008591"/>
    </source>
</evidence>
<sequence>MRFSPVPRGAHFFELFTESAAHLLTGAGLLARILGADRTERAELASQLGDAEHAADEVAHQVFTALAQTFVTPFDREDMYHLTTSLDDCMDAMDEAGELIVLYKLGGLPAGVGDLVALLQRCAELTHEAMPRLRSFDGLPEYWIEINRLENQADRVYRRVLAGLFEDGADPLTVIKVKGVVDALEAAADSFEKLANGVQTIVLKES</sequence>
<protein>
    <submittedName>
        <fullName evidence="2">DUF47 family protein</fullName>
    </submittedName>
</protein>
<dbReference type="Proteomes" id="UP000451860">
    <property type="component" value="Unassembled WGS sequence"/>
</dbReference>
<dbReference type="OrthoDB" id="9797568at2"/>
<dbReference type="EMBL" id="WHJE01000006">
    <property type="protein sequence ID" value="KAE8765706.1"/>
    <property type="molecule type" value="Genomic_DNA"/>
</dbReference>
<comment type="caution">
    <text evidence="2">The sequence shown here is derived from an EMBL/GenBank/DDBJ whole genome shotgun (WGS) entry which is preliminary data.</text>
</comment>
<dbReference type="PANTHER" id="PTHR37298">
    <property type="entry name" value="UPF0111 PROTEIN YKAA"/>
    <property type="match status" value="1"/>
</dbReference>
<dbReference type="SUPFAM" id="SSF109755">
    <property type="entry name" value="PhoU-like"/>
    <property type="match status" value="1"/>
</dbReference>
<dbReference type="InterPro" id="IPR038078">
    <property type="entry name" value="PhoU-like_sf"/>
</dbReference>
<evidence type="ECO:0000313" key="2">
    <source>
        <dbReference type="EMBL" id="KAE8765706.1"/>
    </source>
</evidence>
<evidence type="ECO:0000313" key="3">
    <source>
        <dbReference type="Proteomes" id="UP000451860"/>
    </source>
</evidence>
<reference evidence="2 3" key="1">
    <citation type="submission" date="2019-10" db="EMBL/GenBank/DDBJ databases">
        <title>Georgenia wutianyii sp. nov. and Georgenia yuyongxinii sp. nov. isolated from plateau pika (Ochotona curzoniae) in the Qinghai-Tibet plateau of China.</title>
        <authorList>
            <person name="Tian Z."/>
        </authorList>
    </citation>
    <scope>NUCLEOTIDE SEQUENCE [LARGE SCALE GENOMIC DNA]</scope>
    <source>
        <strain evidence="2 3">DSM 21501</strain>
    </source>
</reference>
<gene>
    <name evidence="2" type="ORF">GB883_02735</name>
</gene>
<dbReference type="AlphaFoldDB" id="A0A7J5UTU8"/>
<comment type="similarity">
    <text evidence="1">Belongs to the UPF0111 family.</text>
</comment>